<proteinExistence type="predicted"/>
<dbReference type="HOGENOM" id="CLU_742702_0_0_1"/>
<dbReference type="EMBL" id="GL377574">
    <property type="protein sequence ID" value="EFJ31092.1"/>
    <property type="molecule type" value="Genomic_DNA"/>
</dbReference>
<name>D8R957_SELML</name>
<reference evidence="1 2" key="1">
    <citation type="journal article" date="2011" name="Science">
        <title>The Selaginella genome identifies genetic changes associated with the evolution of vascular plants.</title>
        <authorList>
            <person name="Banks J.A."/>
            <person name="Nishiyama T."/>
            <person name="Hasebe M."/>
            <person name="Bowman J.L."/>
            <person name="Gribskov M."/>
            <person name="dePamphilis C."/>
            <person name="Albert V.A."/>
            <person name="Aono N."/>
            <person name="Aoyama T."/>
            <person name="Ambrose B.A."/>
            <person name="Ashton N.W."/>
            <person name="Axtell M.J."/>
            <person name="Barker E."/>
            <person name="Barker M.S."/>
            <person name="Bennetzen J.L."/>
            <person name="Bonawitz N.D."/>
            <person name="Chapple C."/>
            <person name="Cheng C."/>
            <person name="Correa L.G."/>
            <person name="Dacre M."/>
            <person name="DeBarry J."/>
            <person name="Dreyer I."/>
            <person name="Elias M."/>
            <person name="Engstrom E.M."/>
            <person name="Estelle M."/>
            <person name="Feng L."/>
            <person name="Finet C."/>
            <person name="Floyd S.K."/>
            <person name="Frommer W.B."/>
            <person name="Fujita T."/>
            <person name="Gramzow L."/>
            <person name="Gutensohn M."/>
            <person name="Harholt J."/>
            <person name="Hattori M."/>
            <person name="Heyl A."/>
            <person name="Hirai T."/>
            <person name="Hiwatashi Y."/>
            <person name="Ishikawa M."/>
            <person name="Iwata M."/>
            <person name="Karol K.G."/>
            <person name="Koehler B."/>
            <person name="Kolukisaoglu U."/>
            <person name="Kubo M."/>
            <person name="Kurata T."/>
            <person name="Lalonde S."/>
            <person name="Li K."/>
            <person name="Li Y."/>
            <person name="Litt A."/>
            <person name="Lyons E."/>
            <person name="Manning G."/>
            <person name="Maruyama T."/>
            <person name="Michael T.P."/>
            <person name="Mikami K."/>
            <person name="Miyazaki S."/>
            <person name="Morinaga S."/>
            <person name="Murata T."/>
            <person name="Mueller-Roeber B."/>
            <person name="Nelson D.R."/>
            <person name="Obara M."/>
            <person name="Oguri Y."/>
            <person name="Olmstead R.G."/>
            <person name="Onodera N."/>
            <person name="Petersen B.L."/>
            <person name="Pils B."/>
            <person name="Prigge M."/>
            <person name="Rensing S.A."/>
            <person name="Riano-Pachon D.M."/>
            <person name="Roberts A.W."/>
            <person name="Sato Y."/>
            <person name="Scheller H.V."/>
            <person name="Schulz B."/>
            <person name="Schulz C."/>
            <person name="Shakirov E.V."/>
            <person name="Shibagaki N."/>
            <person name="Shinohara N."/>
            <person name="Shippen D.E."/>
            <person name="Soerensen I."/>
            <person name="Sotooka R."/>
            <person name="Sugimoto N."/>
            <person name="Sugita M."/>
            <person name="Sumikawa N."/>
            <person name="Tanurdzic M."/>
            <person name="Theissen G."/>
            <person name="Ulvskov P."/>
            <person name="Wakazuki S."/>
            <person name="Weng J.K."/>
            <person name="Willats W.W."/>
            <person name="Wipf D."/>
            <person name="Wolf P.G."/>
            <person name="Yang L."/>
            <person name="Zimmer A.D."/>
            <person name="Zhu Q."/>
            <person name="Mitros T."/>
            <person name="Hellsten U."/>
            <person name="Loque D."/>
            <person name="Otillar R."/>
            <person name="Salamov A."/>
            <person name="Schmutz J."/>
            <person name="Shapiro H."/>
            <person name="Lindquist E."/>
            <person name="Lucas S."/>
            <person name="Rokhsar D."/>
            <person name="Grigoriev I.V."/>
        </authorList>
    </citation>
    <scope>NUCLEOTIDE SEQUENCE [LARGE SCALE GENOMIC DNA]</scope>
</reference>
<gene>
    <name evidence="1" type="ORF">SELMODRAFT_409010</name>
</gene>
<dbReference type="PANTHER" id="PTHR36033:SF1">
    <property type="entry name" value="NUCLEIC ACID-BINDING PROTEINS SUPERFAMILY"/>
    <property type="match status" value="1"/>
</dbReference>
<dbReference type="InParanoid" id="D8R957"/>
<sequence length="373" mass="41608">MPLVAPPEPAKSKYVGGEWPLQGESDSARFQPGAQARASIPDCTSRYSHSCCPSHVENFSAFTSVYNDSSLFGIRASSEHKFVDELVDIIGDELLAEPGEGTQLGHSLLSLLYDVFPLSLTRLNHTKIATISLVLMNLESLVVMNDRQVFTMVAGSLQKNLSMQFMSTLDDLCKVVWVTGRNLWMALLVLRWMQQRNFNLRKKDLEAKISDPSYKNSSLKPEAWARQNYIRVFPKPDRQDQGLEGTNTRLKALNSTLILQAREKCVRLVGEADVEIPLAADGKTNWNAFFNILGVMALLNDAGLTVGLEYARSIPRRLHASVHQVVESEVFVDTMPELTLNEFRTKMENILVFICLAVQASLQAAFEADAPTE</sequence>
<dbReference type="Gene3D" id="3.30.830.10">
    <property type="entry name" value="Metalloenzyme, LuxS/M16 peptidase-like"/>
    <property type="match status" value="1"/>
</dbReference>
<dbReference type="Gramene" id="EFJ31092">
    <property type="protein sequence ID" value="EFJ31092"/>
    <property type="gene ID" value="SELMODRAFT_409010"/>
</dbReference>
<keyword evidence="2" id="KW-1185">Reference proteome</keyword>
<dbReference type="STRING" id="88036.D8R957"/>
<evidence type="ECO:0000313" key="1">
    <source>
        <dbReference type="EMBL" id="EFJ31092.1"/>
    </source>
</evidence>
<dbReference type="GO" id="GO:0005739">
    <property type="term" value="C:mitochondrion"/>
    <property type="evidence" value="ECO:0000318"/>
    <property type="project" value="GO_Central"/>
</dbReference>
<dbReference type="AlphaFoldDB" id="D8R957"/>
<evidence type="ECO:0000313" key="2">
    <source>
        <dbReference type="Proteomes" id="UP000001514"/>
    </source>
</evidence>
<dbReference type="KEGG" id="smo:SELMODRAFT_409010"/>
<dbReference type="PANTHER" id="PTHR36033">
    <property type="entry name" value="NUCLEIC ACID-BINDING PROTEINS SUPERFAMILY"/>
    <property type="match status" value="1"/>
</dbReference>
<protein>
    <submittedName>
        <fullName evidence="1">Uncharacterized protein</fullName>
    </submittedName>
</protein>
<accession>D8R957</accession>
<organism evidence="2">
    <name type="scientific">Selaginella moellendorffii</name>
    <name type="common">Spikemoss</name>
    <dbReference type="NCBI Taxonomy" id="88036"/>
    <lineage>
        <taxon>Eukaryota</taxon>
        <taxon>Viridiplantae</taxon>
        <taxon>Streptophyta</taxon>
        <taxon>Embryophyta</taxon>
        <taxon>Tracheophyta</taxon>
        <taxon>Lycopodiopsida</taxon>
        <taxon>Selaginellales</taxon>
        <taxon>Selaginellaceae</taxon>
        <taxon>Selaginella</taxon>
    </lineage>
</organism>
<dbReference type="Proteomes" id="UP000001514">
    <property type="component" value="Unassembled WGS sequence"/>
</dbReference>